<gene>
    <name evidence="1" type="ORF">A2209_02670</name>
</gene>
<comment type="caution">
    <text evidence="1">The sequence shown here is derived from an EMBL/GenBank/DDBJ whole genome shotgun (WGS) entry which is preliminary data.</text>
</comment>
<protein>
    <submittedName>
        <fullName evidence="1">Uncharacterized protein</fullName>
    </submittedName>
</protein>
<dbReference type="Proteomes" id="UP000178450">
    <property type="component" value="Unassembled WGS sequence"/>
</dbReference>
<reference evidence="1 2" key="1">
    <citation type="journal article" date="2016" name="Nat. Commun.">
        <title>Thousands of microbial genomes shed light on interconnected biogeochemical processes in an aquifer system.</title>
        <authorList>
            <person name="Anantharaman K."/>
            <person name="Brown C.T."/>
            <person name="Hug L.A."/>
            <person name="Sharon I."/>
            <person name="Castelle C.J."/>
            <person name="Probst A.J."/>
            <person name="Thomas B.C."/>
            <person name="Singh A."/>
            <person name="Wilkins M.J."/>
            <person name="Karaoz U."/>
            <person name="Brodie E.L."/>
            <person name="Williams K.H."/>
            <person name="Hubbard S.S."/>
            <person name="Banfield J.F."/>
        </authorList>
    </citation>
    <scope>NUCLEOTIDE SEQUENCE [LARGE SCALE GENOMIC DNA]</scope>
</reference>
<sequence>MIIGKFKAVIEPLQMWLLKSGRCVGCGKEILKSSQKKSRNKNEDLYTCECKRAYILDKKKKTFRRALLKELA</sequence>
<evidence type="ECO:0000313" key="2">
    <source>
        <dbReference type="Proteomes" id="UP000178450"/>
    </source>
</evidence>
<dbReference type="AlphaFoldDB" id="A0A1F7KGD9"/>
<accession>A0A1F7KGD9</accession>
<name>A0A1F7KGD9_9BACT</name>
<evidence type="ECO:0000313" key="1">
    <source>
        <dbReference type="EMBL" id="OGK66935.1"/>
    </source>
</evidence>
<proteinExistence type="predicted"/>
<organism evidence="1 2">
    <name type="scientific">Candidatus Roizmanbacteria bacterium RIFOXYA1_FULL_41_12</name>
    <dbReference type="NCBI Taxonomy" id="1802082"/>
    <lineage>
        <taxon>Bacteria</taxon>
        <taxon>Candidatus Roizmaniibacteriota</taxon>
    </lineage>
</organism>
<dbReference type="EMBL" id="MGBG01000003">
    <property type="protein sequence ID" value="OGK66935.1"/>
    <property type="molecule type" value="Genomic_DNA"/>
</dbReference>